<evidence type="ECO:0000313" key="1">
    <source>
        <dbReference type="EMBL" id="MBM6399542.1"/>
    </source>
</evidence>
<accession>A0ABS2CI41</accession>
<dbReference type="Proteomes" id="UP001430172">
    <property type="component" value="Unassembled WGS sequence"/>
</dbReference>
<comment type="caution">
    <text evidence="1">The sequence shown here is derived from an EMBL/GenBank/DDBJ whole genome shotgun (WGS) entry which is preliminary data.</text>
</comment>
<dbReference type="EMBL" id="JAFDVD010000005">
    <property type="protein sequence ID" value="MBM6399542.1"/>
    <property type="molecule type" value="Genomic_DNA"/>
</dbReference>
<gene>
    <name evidence="1" type="ORF">JQN70_04000</name>
</gene>
<sequence>MSIHADQLFVTAEVERRLELAGVDVHHPERDHAVAHPTVALGVHPVAAVLARLARPRVAGRPRHP</sequence>
<dbReference type="RefSeq" id="WP_204130026.1">
    <property type="nucleotide sequence ID" value="NZ_JAFDVD010000005.1"/>
</dbReference>
<proteinExistence type="predicted"/>
<name>A0ABS2CI41_9MICO</name>
<reference evidence="1" key="1">
    <citation type="submission" date="2021-02" db="EMBL/GenBank/DDBJ databases">
        <title>Phycicoccus sp. MQZ13P-5T, whole genome shotgun sequence.</title>
        <authorList>
            <person name="Tuo L."/>
        </authorList>
    </citation>
    <scope>NUCLEOTIDE SEQUENCE</scope>
    <source>
        <strain evidence="1">MQZ13P-5</strain>
    </source>
</reference>
<organism evidence="1 2">
    <name type="scientific">Phycicoccus sonneratiae</name>
    <dbReference type="NCBI Taxonomy" id="2807628"/>
    <lineage>
        <taxon>Bacteria</taxon>
        <taxon>Bacillati</taxon>
        <taxon>Actinomycetota</taxon>
        <taxon>Actinomycetes</taxon>
        <taxon>Micrococcales</taxon>
        <taxon>Intrasporangiaceae</taxon>
        <taxon>Phycicoccus</taxon>
    </lineage>
</organism>
<keyword evidence="2" id="KW-1185">Reference proteome</keyword>
<evidence type="ECO:0000313" key="2">
    <source>
        <dbReference type="Proteomes" id="UP001430172"/>
    </source>
</evidence>
<protein>
    <submittedName>
        <fullName evidence="1">Uncharacterized protein</fullName>
    </submittedName>
</protein>